<dbReference type="eggNOG" id="ENOG502S2C5">
    <property type="taxonomic scope" value="Eukaryota"/>
</dbReference>
<accession>A0A059CR78</accession>
<gene>
    <name evidence="2" type="ORF">EUGRSUZ_C02308</name>
</gene>
<dbReference type="InParanoid" id="A0A059CR78"/>
<evidence type="ECO:0000256" key="1">
    <source>
        <dbReference type="SAM" id="MobiDB-lite"/>
    </source>
</evidence>
<protein>
    <submittedName>
        <fullName evidence="2">Uncharacterized protein</fullName>
    </submittedName>
</protein>
<feature type="compositionally biased region" description="Polar residues" evidence="1">
    <location>
        <begin position="31"/>
        <end position="45"/>
    </location>
</feature>
<dbReference type="AlphaFoldDB" id="A0A059CR78"/>
<reference evidence="2" key="1">
    <citation type="submission" date="2013-07" db="EMBL/GenBank/DDBJ databases">
        <title>The genome of Eucalyptus grandis.</title>
        <authorList>
            <person name="Schmutz J."/>
            <person name="Hayes R."/>
            <person name="Myburg A."/>
            <person name="Tuskan G."/>
            <person name="Grattapaglia D."/>
            <person name="Rokhsar D.S."/>
        </authorList>
    </citation>
    <scope>NUCLEOTIDE SEQUENCE</scope>
    <source>
        <tissue evidence="2">Leaf extractions</tissue>
    </source>
</reference>
<feature type="region of interest" description="Disordered" evidence="1">
    <location>
        <begin position="1"/>
        <end position="55"/>
    </location>
</feature>
<dbReference type="PANTHER" id="PTHR34130:SF3">
    <property type="entry name" value="DUF1645 FAMILY PROTEIN"/>
    <property type="match status" value="1"/>
</dbReference>
<proteinExistence type="predicted"/>
<sequence length="252" mass="27538">MAGEPFELQERPEDPEEDGEALSLSGFPLVTTGQPRNDSGPNNFSDRPRRSSSEPPEFFEFLIDLGAHMRSADDLIVSGKLVTLHDQSPPPLFPRGAPTCRRCDSLSELERSSVSRSSSPKAQLARSSRSLNYRKPRRPSSSLVAREAERTTPSSSGRGVARSDSLARKPSRPRWRVLPFGALRLPAAMELRDMRSRQLRRNPSTLFATPAPAPSPADGGGWKGSWKLIRALSCKDPTSVAVATSLACLPHV</sequence>
<dbReference type="OMA" id="NTHRRRE"/>
<name>A0A059CR78_EUCGR</name>
<dbReference type="PANTHER" id="PTHR34130">
    <property type="entry name" value="OS08G0243800 PROTEIN"/>
    <property type="match status" value="1"/>
</dbReference>
<evidence type="ECO:0000313" key="2">
    <source>
        <dbReference type="EMBL" id="KCW80948.1"/>
    </source>
</evidence>
<dbReference type="EMBL" id="KK198755">
    <property type="protein sequence ID" value="KCW80948.1"/>
    <property type="molecule type" value="Genomic_DNA"/>
</dbReference>
<feature type="region of interest" description="Disordered" evidence="1">
    <location>
        <begin position="108"/>
        <end position="168"/>
    </location>
</feature>
<organism evidence="2">
    <name type="scientific">Eucalyptus grandis</name>
    <name type="common">Flooded gum</name>
    <dbReference type="NCBI Taxonomy" id="71139"/>
    <lineage>
        <taxon>Eukaryota</taxon>
        <taxon>Viridiplantae</taxon>
        <taxon>Streptophyta</taxon>
        <taxon>Embryophyta</taxon>
        <taxon>Tracheophyta</taxon>
        <taxon>Spermatophyta</taxon>
        <taxon>Magnoliopsida</taxon>
        <taxon>eudicotyledons</taxon>
        <taxon>Gunneridae</taxon>
        <taxon>Pentapetalae</taxon>
        <taxon>rosids</taxon>
        <taxon>malvids</taxon>
        <taxon>Myrtales</taxon>
        <taxon>Myrtaceae</taxon>
        <taxon>Myrtoideae</taxon>
        <taxon>Eucalypteae</taxon>
        <taxon>Eucalyptus</taxon>
    </lineage>
</organism>
<dbReference type="FunCoup" id="A0A059CR78">
    <property type="interactions" value="35"/>
</dbReference>
<dbReference type="Gramene" id="KCW80948">
    <property type="protein sequence ID" value="KCW80948"/>
    <property type="gene ID" value="EUGRSUZ_C02308"/>
</dbReference>